<dbReference type="GO" id="GO:0016740">
    <property type="term" value="F:transferase activity"/>
    <property type="evidence" value="ECO:0007669"/>
    <property type="project" value="UniProtKB-KW"/>
</dbReference>
<comment type="similarity">
    <text evidence="1">Belongs to the glycosyltransferase 2 family. WaaE/KdtX subfamily.</text>
</comment>
<dbReference type="InterPro" id="IPR001173">
    <property type="entry name" value="Glyco_trans_2-like"/>
</dbReference>
<feature type="domain" description="Glycosyltransferase 2-like" evidence="2">
    <location>
        <begin position="5"/>
        <end position="133"/>
    </location>
</feature>
<accession>A0A4Q7RF68</accession>
<organism evidence="3 4">
    <name type="scientific">Cupriavidus agavae</name>
    <dbReference type="NCBI Taxonomy" id="1001822"/>
    <lineage>
        <taxon>Bacteria</taxon>
        <taxon>Pseudomonadati</taxon>
        <taxon>Pseudomonadota</taxon>
        <taxon>Betaproteobacteria</taxon>
        <taxon>Burkholderiales</taxon>
        <taxon>Burkholderiaceae</taxon>
        <taxon>Cupriavidus</taxon>
    </lineage>
</organism>
<evidence type="ECO:0000313" key="3">
    <source>
        <dbReference type="EMBL" id="RZT31845.1"/>
    </source>
</evidence>
<evidence type="ECO:0000256" key="1">
    <source>
        <dbReference type="ARBA" id="ARBA00038494"/>
    </source>
</evidence>
<keyword evidence="3" id="KW-0808">Transferase</keyword>
<dbReference type="RefSeq" id="WP_130393245.1">
    <property type="nucleotide sequence ID" value="NZ_SGXM01000008.1"/>
</dbReference>
<dbReference type="Pfam" id="PF00535">
    <property type="entry name" value="Glycos_transf_2"/>
    <property type="match status" value="1"/>
</dbReference>
<dbReference type="PANTHER" id="PTHR43630:SF2">
    <property type="entry name" value="GLYCOSYLTRANSFERASE"/>
    <property type="match status" value="1"/>
</dbReference>
<dbReference type="EMBL" id="SGXM01000008">
    <property type="protein sequence ID" value="RZT31845.1"/>
    <property type="molecule type" value="Genomic_DNA"/>
</dbReference>
<dbReference type="CDD" id="cd02511">
    <property type="entry name" value="Beta4Glucosyltransferase"/>
    <property type="match status" value="1"/>
</dbReference>
<protein>
    <submittedName>
        <fullName evidence="3">Glycosyltransferase involved in cell wall biosynthesis</fullName>
    </submittedName>
</protein>
<dbReference type="SUPFAM" id="SSF53448">
    <property type="entry name" value="Nucleotide-diphospho-sugar transferases"/>
    <property type="match status" value="1"/>
</dbReference>
<dbReference type="Gene3D" id="3.90.550.10">
    <property type="entry name" value="Spore Coat Polysaccharide Biosynthesis Protein SpsA, Chain A"/>
    <property type="match status" value="1"/>
</dbReference>
<gene>
    <name evidence="3" type="ORF">EV147_4345</name>
</gene>
<evidence type="ECO:0000259" key="2">
    <source>
        <dbReference type="Pfam" id="PF00535"/>
    </source>
</evidence>
<dbReference type="AlphaFoldDB" id="A0A4Q7RF68"/>
<reference evidence="3 4" key="1">
    <citation type="journal article" date="2015" name="Stand. Genomic Sci.">
        <title>Genomic Encyclopedia of Bacterial and Archaeal Type Strains, Phase III: the genomes of soil and plant-associated and newly described type strains.</title>
        <authorList>
            <person name="Whitman W.B."/>
            <person name="Woyke T."/>
            <person name="Klenk H.P."/>
            <person name="Zhou Y."/>
            <person name="Lilburn T.G."/>
            <person name="Beck B.J."/>
            <person name="De Vos P."/>
            <person name="Vandamme P."/>
            <person name="Eisen J.A."/>
            <person name="Garrity G."/>
            <person name="Hugenholtz P."/>
            <person name="Kyrpides N.C."/>
        </authorList>
    </citation>
    <scope>NUCLEOTIDE SEQUENCE [LARGE SCALE GENOMIC DNA]</scope>
    <source>
        <strain evidence="3 4">ASC-9842</strain>
    </source>
</reference>
<evidence type="ECO:0000313" key="4">
    <source>
        <dbReference type="Proteomes" id="UP000291078"/>
    </source>
</evidence>
<dbReference type="Proteomes" id="UP000291078">
    <property type="component" value="Unassembled WGS sequence"/>
</dbReference>
<dbReference type="OrthoDB" id="9815923at2"/>
<name>A0A4Q7RF68_9BURK</name>
<sequence>MSGISVLVLTKNEEQDLPGCLRSLAWSDDIVVYDSVSDDRTVEIARQFGARVVQRPFDNWSAHQNWGLRNIDFKHRWVYYSDADERVTPELASAMQRAVAQAGDAVAFRVRRRDHFLGAWLRHVAPSPFNIRLFRPDRIRYERLCNPVTLVDGPTRDIAEHFDHFPFSKGIAHWYDKHNRYSTFEAEQILLNQANGTQFSLWRAFFDSDRNERRFHQKEFYYRLPLRPVVMFLLLYLVRGGILDGRAGLTYSLLRAFYEYMIVLKVREAKQKPVEAVERVPEGTTEQV</sequence>
<dbReference type="PANTHER" id="PTHR43630">
    <property type="entry name" value="POLY-BETA-1,6-N-ACETYL-D-GLUCOSAMINE SYNTHASE"/>
    <property type="match status" value="1"/>
</dbReference>
<comment type="caution">
    <text evidence="3">The sequence shown here is derived from an EMBL/GenBank/DDBJ whole genome shotgun (WGS) entry which is preliminary data.</text>
</comment>
<dbReference type="InterPro" id="IPR029044">
    <property type="entry name" value="Nucleotide-diphossugar_trans"/>
</dbReference>
<proteinExistence type="inferred from homology"/>
<keyword evidence="4" id="KW-1185">Reference proteome</keyword>